<sequence>MLQKPVSKGGKNLISLEALRDAIGLMRMKVYLNYGKSHSIWTRFADDLARRAITKEGARRLPKEELRINLLLQNWDIVGNQLPAYLSELMKLSKKYGVQAEVQDPTKDLCRAMPAWDHFGSDPHKRQLNNVECSKCLQSNYEVKTIGDLEDMTKCIEQSNHKLTSNCDCQDCKVDRMYQCTKPVECADQAQKVLDTLLPKWNPKLKEETTPEEEQEPEEETSEAFKAPRKITQLKDSFRVFTNAQEYKSSPEAPTGLREEEPLEGNRDEQTTVYIGGSAMNSGSANAKSGGGVWHGENNE</sequence>
<feature type="region of interest" description="Disordered" evidence="1">
    <location>
        <begin position="243"/>
        <end position="300"/>
    </location>
</feature>
<feature type="compositionally biased region" description="Basic and acidic residues" evidence="1">
    <location>
        <begin position="257"/>
        <end position="270"/>
    </location>
</feature>
<evidence type="ECO:0000313" key="2">
    <source>
        <dbReference type="EMBL" id="KIK51088.1"/>
    </source>
</evidence>
<evidence type="ECO:0000313" key="3">
    <source>
        <dbReference type="Proteomes" id="UP000053593"/>
    </source>
</evidence>
<name>A0A0D0C8K5_9AGAR</name>
<dbReference type="Proteomes" id="UP000053593">
    <property type="component" value="Unassembled WGS sequence"/>
</dbReference>
<dbReference type="HOGENOM" id="CLU_804240_0_0_1"/>
<feature type="region of interest" description="Disordered" evidence="1">
    <location>
        <begin position="202"/>
        <end position="229"/>
    </location>
</feature>
<evidence type="ECO:0000256" key="1">
    <source>
        <dbReference type="SAM" id="MobiDB-lite"/>
    </source>
</evidence>
<dbReference type="OrthoDB" id="2956797at2759"/>
<accession>A0A0D0C8K5</accession>
<dbReference type="AlphaFoldDB" id="A0A0D0C8K5"/>
<organism evidence="2 3">
    <name type="scientific">Collybiopsis luxurians FD-317 M1</name>
    <dbReference type="NCBI Taxonomy" id="944289"/>
    <lineage>
        <taxon>Eukaryota</taxon>
        <taxon>Fungi</taxon>
        <taxon>Dikarya</taxon>
        <taxon>Basidiomycota</taxon>
        <taxon>Agaricomycotina</taxon>
        <taxon>Agaricomycetes</taxon>
        <taxon>Agaricomycetidae</taxon>
        <taxon>Agaricales</taxon>
        <taxon>Marasmiineae</taxon>
        <taxon>Omphalotaceae</taxon>
        <taxon>Collybiopsis</taxon>
        <taxon>Collybiopsis luxurians</taxon>
    </lineage>
</organism>
<gene>
    <name evidence="2" type="ORF">GYMLUDRAFT_252377</name>
</gene>
<protein>
    <submittedName>
        <fullName evidence="2">Uncharacterized protein</fullName>
    </submittedName>
</protein>
<dbReference type="EMBL" id="KN834873">
    <property type="protein sequence ID" value="KIK51088.1"/>
    <property type="molecule type" value="Genomic_DNA"/>
</dbReference>
<feature type="compositionally biased region" description="Acidic residues" evidence="1">
    <location>
        <begin position="210"/>
        <end position="222"/>
    </location>
</feature>
<feature type="compositionally biased region" description="Low complexity" evidence="1">
    <location>
        <begin position="276"/>
        <end position="288"/>
    </location>
</feature>
<reference evidence="2 3" key="1">
    <citation type="submission" date="2014-04" db="EMBL/GenBank/DDBJ databases">
        <title>Evolutionary Origins and Diversification of the Mycorrhizal Mutualists.</title>
        <authorList>
            <consortium name="DOE Joint Genome Institute"/>
            <consortium name="Mycorrhizal Genomics Consortium"/>
            <person name="Kohler A."/>
            <person name="Kuo A."/>
            <person name="Nagy L.G."/>
            <person name="Floudas D."/>
            <person name="Copeland A."/>
            <person name="Barry K.W."/>
            <person name="Cichocki N."/>
            <person name="Veneault-Fourrey C."/>
            <person name="LaButti K."/>
            <person name="Lindquist E.A."/>
            <person name="Lipzen A."/>
            <person name="Lundell T."/>
            <person name="Morin E."/>
            <person name="Murat C."/>
            <person name="Riley R."/>
            <person name="Ohm R."/>
            <person name="Sun H."/>
            <person name="Tunlid A."/>
            <person name="Henrissat B."/>
            <person name="Grigoriev I.V."/>
            <person name="Hibbett D.S."/>
            <person name="Martin F."/>
        </authorList>
    </citation>
    <scope>NUCLEOTIDE SEQUENCE [LARGE SCALE GENOMIC DNA]</scope>
    <source>
        <strain evidence="2 3">FD-317 M1</strain>
    </source>
</reference>
<keyword evidence="3" id="KW-1185">Reference proteome</keyword>
<proteinExistence type="predicted"/>